<gene>
    <name evidence="7" type="ORF">CALCODRAFT_439674</name>
</gene>
<evidence type="ECO:0000256" key="3">
    <source>
        <dbReference type="ARBA" id="ARBA00023157"/>
    </source>
</evidence>
<protein>
    <recommendedName>
        <fullName evidence="6">CHCH domain-containing protein</fullName>
    </recommendedName>
</protein>
<dbReference type="Proteomes" id="UP000076842">
    <property type="component" value="Unassembled WGS sequence"/>
</dbReference>
<dbReference type="OrthoDB" id="268594at2759"/>
<keyword evidence="3" id="KW-1015">Disulfide bond</keyword>
<name>A0A165DXE4_9BASI</name>
<dbReference type="EMBL" id="KV424030">
    <property type="protein sequence ID" value="KZT53737.1"/>
    <property type="molecule type" value="Genomic_DNA"/>
</dbReference>
<dbReference type="AlphaFoldDB" id="A0A165DXE4"/>
<evidence type="ECO:0000259" key="6">
    <source>
        <dbReference type="Pfam" id="PF06747"/>
    </source>
</evidence>
<reference evidence="7 8" key="1">
    <citation type="journal article" date="2016" name="Mol. Biol. Evol.">
        <title>Comparative Genomics of Early-Diverging Mushroom-Forming Fungi Provides Insights into the Origins of Lignocellulose Decay Capabilities.</title>
        <authorList>
            <person name="Nagy L.G."/>
            <person name="Riley R."/>
            <person name="Tritt A."/>
            <person name="Adam C."/>
            <person name="Daum C."/>
            <person name="Floudas D."/>
            <person name="Sun H."/>
            <person name="Yadav J.S."/>
            <person name="Pangilinan J."/>
            <person name="Larsson K.H."/>
            <person name="Matsuura K."/>
            <person name="Barry K."/>
            <person name="Labutti K."/>
            <person name="Kuo R."/>
            <person name="Ohm R.A."/>
            <person name="Bhattacharya S.S."/>
            <person name="Shirouzu T."/>
            <person name="Yoshinaga Y."/>
            <person name="Martin F.M."/>
            <person name="Grigoriev I.V."/>
            <person name="Hibbett D.S."/>
        </authorList>
    </citation>
    <scope>NUCLEOTIDE SEQUENCE [LARGE SCALE GENOMIC DNA]</scope>
    <source>
        <strain evidence="7 8">HHB12733</strain>
    </source>
</reference>
<dbReference type="PANTHER" id="PTHR21107">
    <property type="entry name" value="CYTOCHROME C OXIDASE ASSEMBLY PROTEIN COX19"/>
    <property type="match status" value="1"/>
</dbReference>
<accession>A0A165DXE4</accession>
<feature type="domain" description="CHCH" evidence="6">
    <location>
        <begin position="30"/>
        <end position="63"/>
    </location>
</feature>
<comment type="subcellular location">
    <subcellularLocation>
        <location evidence="1">Cytoplasm</location>
    </subcellularLocation>
</comment>
<comment type="similarity">
    <text evidence="5">Belongs to the COX19 family.</text>
</comment>
<dbReference type="PANTHER" id="PTHR21107:SF2">
    <property type="entry name" value="CYTOCHROME C OXIDASE ASSEMBLY PROTEIN COX19"/>
    <property type="match status" value="1"/>
</dbReference>
<dbReference type="STRING" id="1353952.A0A165DXE4"/>
<dbReference type="InterPro" id="IPR051383">
    <property type="entry name" value="COX19"/>
</dbReference>
<dbReference type="InterPro" id="IPR010625">
    <property type="entry name" value="CHCH"/>
</dbReference>
<organism evidence="7 8">
    <name type="scientific">Calocera cornea HHB12733</name>
    <dbReference type="NCBI Taxonomy" id="1353952"/>
    <lineage>
        <taxon>Eukaryota</taxon>
        <taxon>Fungi</taxon>
        <taxon>Dikarya</taxon>
        <taxon>Basidiomycota</taxon>
        <taxon>Agaricomycotina</taxon>
        <taxon>Dacrymycetes</taxon>
        <taxon>Dacrymycetales</taxon>
        <taxon>Dacrymycetaceae</taxon>
        <taxon>Calocera</taxon>
    </lineage>
</organism>
<dbReference type="Pfam" id="PF06747">
    <property type="entry name" value="CHCH"/>
    <property type="match status" value="1"/>
</dbReference>
<evidence type="ECO:0000313" key="7">
    <source>
        <dbReference type="EMBL" id="KZT53737.1"/>
    </source>
</evidence>
<evidence type="ECO:0000256" key="5">
    <source>
        <dbReference type="ARBA" id="ARBA00038223"/>
    </source>
</evidence>
<evidence type="ECO:0000256" key="1">
    <source>
        <dbReference type="ARBA" id="ARBA00004496"/>
    </source>
</evidence>
<dbReference type="InParanoid" id="A0A165DXE4"/>
<dbReference type="GO" id="GO:0033617">
    <property type="term" value="P:mitochondrial respiratory chain complex IV assembly"/>
    <property type="evidence" value="ECO:0007669"/>
    <property type="project" value="TreeGrafter"/>
</dbReference>
<evidence type="ECO:0000256" key="4">
    <source>
        <dbReference type="ARBA" id="ARBA00037279"/>
    </source>
</evidence>
<sequence>MSFGRPPTFQSFVVTPPERGSFPLDHDGECKQFMTTYLNCLKLNKSESQVCRPQSKAYLECRMSNGLMERDSWDNLGLGDVPDVAAAPVPALASTDASKKDAKKSS</sequence>
<keyword evidence="2" id="KW-0963">Cytoplasm</keyword>
<keyword evidence="8" id="KW-1185">Reference proteome</keyword>
<proteinExistence type="inferred from homology"/>
<dbReference type="GO" id="GO:0005758">
    <property type="term" value="C:mitochondrial intermembrane space"/>
    <property type="evidence" value="ECO:0007669"/>
    <property type="project" value="TreeGrafter"/>
</dbReference>
<dbReference type="FunCoup" id="A0A165DXE4">
    <property type="interactions" value="212"/>
</dbReference>
<evidence type="ECO:0000313" key="8">
    <source>
        <dbReference type="Proteomes" id="UP000076842"/>
    </source>
</evidence>
<evidence type="ECO:0000256" key="2">
    <source>
        <dbReference type="ARBA" id="ARBA00022490"/>
    </source>
</evidence>
<comment type="function">
    <text evidence="4">Required for the assembly of mitochondrial cytochrome c oxidase.</text>
</comment>
<dbReference type="PROSITE" id="PS51808">
    <property type="entry name" value="CHCH"/>
    <property type="match status" value="1"/>
</dbReference>